<dbReference type="Pfam" id="PF02210">
    <property type="entry name" value="Laminin_G_2"/>
    <property type="match status" value="1"/>
</dbReference>
<accession>A0A3P7MCQ8</accession>
<evidence type="ECO:0000313" key="4">
    <source>
        <dbReference type="Proteomes" id="UP000271889"/>
    </source>
</evidence>
<reference evidence="3 4" key="1">
    <citation type="submission" date="2018-11" db="EMBL/GenBank/DDBJ databases">
        <authorList>
            <consortium name="Pathogen Informatics"/>
        </authorList>
    </citation>
    <scope>NUCLEOTIDE SEQUENCE [LARGE SCALE GENOMIC DNA]</scope>
</reference>
<dbReference type="SUPFAM" id="SSF49899">
    <property type="entry name" value="Concanavalin A-like lectins/glucanases"/>
    <property type="match status" value="1"/>
</dbReference>
<gene>
    <name evidence="3" type="ORF">CGOC_LOCUS10605</name>
</gene>
<keyword evidence="1" id="KW-0175">Coiled coil</keyword>
<evidence type="ECO:0000313" key="3">
    <source>
        <dbReference type="EMBL" id="VDN27255.1"/>
    </source>
</evidence>
<feature type="non-terminal residue" evidence="3">
    <location>
        <position position="374"/>
    </location>
</feature>
<sequence>MMYAQLIDEYDDIFVQNAAEHAGTLERAGALLINSFTATRTEAENPLKASQAYEEIASALKNATKAAETAVKAAEDAYAEADEKSENSMVKKVTDSEKNSQALADEARNIRKQWEMSDMENERKQLDERLAYVNEQNIDMIKRNDVVKNQWSKFDDHHDRTIGLQSVARDADKRAEIARKATEALVTEVKEIAEQTNKLLNSTGQGIREDIEQRSFTSPAHPSPSNSFSIKYRPLRNVPDSAVFITRTKPRRTQPSEFIAIEVRDKRVVAHWNVGGGAKMATNSHSILYIPNTDRSNWYHIDVERIGNALNLTVALKETVTGAADKLRTDAVSVFVGDGEYDGEVLFNTIPGETEISMGTDPESAAEMGLATNK</sequence>
<dbReference type="AlphaFoldDB" id="A0A3P7MCQ8"/>
<keyword evidence="4" id="KW-1185">Reference proteome</keyword>
<name>A0A3P7MCQ8_CYLGO</name>
<dbReference type="OrthoDB" id="10011303at2759"/>
<dbReference type="InterPro" id="IPR013320">
    <property type="entry name" value="ConA-like_dom_sf"/>
</dbReference>
<feature type="coiled-coil region" evidence="1">
    <location>
        <begin position="109"/>
        <end position="136"/>
    </location>
</feature>
<evidence type="ECO:0000256" key="1">
    <source>
        <dbReference type="SAM" id="Coils"/>
    </source>
</evidence>
<organism evidence="3 4">
    <name type="scientific">Cylicostephanus goldi</name>
    <name type="common">Nematode worm</name>
    <dbReference type="NCBI Taxonomy" id="71465"/>
    <lineage>
        <taxon>Eukaryota</taxon>
        <taxon>Metazoa</taxon>
        <taxon>Ecdysozoa</taxon>
        <taxon>Nematoda</taxon>
        <taxon>Chromadorea</taxon>
        <taxon>Rhabditida</taxon>
        <taxon>Rhabditina</taxon>
        <taxon>Rhabditomorpha</taxon>
        <taxon>Strongyloidea</taxon>
        <taxon>Strongylidae</taxon>
        <taxon>Cylicostephanus</taxon>
    </lineage>
</organism>
<feature type="domain" description="Laminin G" evidence="2">
    <location>
        <begin position="254"/>
        <end position="328"/>
    </location>
</feature>
<dbReference type="EMBL" id="UYRV01112121">
    <property type="protein sequence ID" value="VDN27255.1"/>
    <property type="molecule type" value="Genomic_DNA"/>
</dbReference>
<dbReference type="Proteomes" id="UP000271889">
    <property type="component" value="Unassembled WGS sequence"/>
</dbReference>
<dbReference type="Gene3D" id="2.60.120.200">
    <property type="match status" value="1"/>
</dbReference>
<feature type="coiled-coil region" evidence="1">
    <location>
        <begin position="57"/>
        <end position="84"/>
    </location>
</feature>
<proteinExistence type="predicted"/>
<protein>
    <recommendedName>
        <fullName evidence="2">Laminin G domain-containing protein</fullName>
    </recommendedName>
</protein>
<evidence type="ECO:0000259" key="2">
    <source>
        <dbReference type="Pfam" id="PF02210"/>
    </source>
</evidence>
<dbReference type="InterPro" id="IPR001791">
    <property type="entry name" value="Laminin_G"/>
</dbReference>